<feature type="region of interest" description="Disordered" evidence="1">
    <location>
        <begin position="132"/>
        <end position="164"/>
    </location>
</feature>
<evidence type="ECO:0000256" key="1">
    <source>
        <dbReference type="SAM" id="MobiDB-lite"/>
    </source>
</evidence>
<proteinExistence type="predicted"/>
<dbReference type="OrthoDB" id="5430106at2759"/>
<reference evidence="2 3" key="1">
    <citation type="journal article" date="2011" name="Proc. Natl. Acad. Sci. U.S.A.">
        <title>Comparative genomics of xylose-fermenting fungi for enhanced biofuel production.</title>
        <authorList>
            <person name="Wohlbach D.J."/>
            <person name="Kuo A."/>
            <person name="Sato T.K."/>
            <person name="Potts K.M."/>
            <person name="Salamov A.A."/>
            <person name="LaButti K.M."/>
            <person name="Sun H."/>
            <person name="Clum A."/>
            <person name="Pangilinan J.L."/>
            <person name="Lindquist E.A."/>
            <person name="Lucas S."/>
            <person name="Lapidus A."/>
            <person name="Jin M."/>
            <person name="Gunawan C."/>
            <person name="Balan V."/>
            <person name="Dale B.E."/>
            <person name="Jeffries T.W."/>
            <person name="Zinkel R."/>
            <person name="Barry K.W."/>
            <person name="Grigoriev I.V."/>
            <person name="Gasch A.P."/>
        </authorList>
    </citation>
    <scope>NUCLEOTIDE SEQUENCE [LARGE SCALE GENOMIC DNA]</scope>
    <source>
        <strain evidence="3">ATCC 10573 / BCRC 21748 / CBS 615 / JCM 9827 / NBRC 10315 / NRRL Y-1498 / VKM Y-70</strain>
    </source>
</reference>
<keyword evidence="3" id="KW-1185">Reference proteome</keyword>
<gene>
    <name evidence="2" type="ORF">CANTEDRAFT_114855</name>
</gene>
<dbReference type="eggNOG" id="ENOG502QR2V">
    <property type="taxonomic scope" value="Eukaryota"/>
</dbReference>
<dbReference type="InterPro" id="IPR018857">
    <property type="entry name" value="TORC1_cplx_su_TCO89"/>
</dbReference>
<dbReference type="EMBL" id="GL996527">
    <property type="protein sequence ID" value="EGV61377.1"/>
    <property type="molecule type" value="Genomic_DNA"/>
</dbReference>
<dbReference type="GO" id="GO:0031931">
    <property type="term" value="C:TORC1 complex"/>
    <property type="evidence" value="ECO:0007669"/>
    <property type="project" value="InterPro"/>
</dbReference>
<protein>
    <submittedName>
        <fullName evidence="2">Uncharacterized protein</fullName>
    </submittedName>
</protein>
<feature type="region of interest" description="Disordered" evidence="1">
    <location>
        <begin position="93"/>
        <end position="118"/>
    </location>
</feature>
<organism evidence="3">
    <name type="scientific">Candida tenuis (strain ATCC 10573 / BCRC 21748 / CBS 615 / JCM 9827 / NBRC 10315 / NRRL Y-1498 / VKM Y-70)</name>
    <name type="common">Yeast</name>
    <name type="synonym">Yamadazyma tenuis</name>
    <dbReference type="NCBI Taxonomy" id="590646"/>
    <lineage>
        <taxon>Eukaryota</taxon>
        <taxon>Fungi</taxon>
        <taxon>Dikarya</taxon>
        <taxon>Ascomycota</taxon>
        <taxon>Saccharomycotina</taxon>
        <taxon>Pichiomycetes</taxon>
        <taxon>Debaryomycetaceae</taxon>
        <taxon>Yamadazyma</taxon>
    </lineage>
</organism>
<sequence>MYQNGQQNPIQSRVEFERLNREYLNVRRYLNPVGESLNRVKNNTIRIEKSKESPPGLNKNGNTFQEFAPHYQEKEKEVNGTLNKIWQEALLSTSSIKPQQQQLPYSRSPKQMQKPQMQRIPSRNQYMNFRNSQTPTTRAVKLAAQAQAASSQPHKQHASNGVSH</sequence>
<evidence type="ECO:0000313" key="3">
    <source>
        <dbReference type="Proteomes" id="UP000000707"/>
    </source>
</evidence>
<dbReference type="STRING" id="590646.G3BA77"/>
<dbReference type="GO" id="GO:0031929">
    <property type="term" value="P:TOR signaling"/>
    <property type="evidence" value="ECO:0007669"/>
    <property type="project" value="InterPro"/>
</dbReference>
<dbReference type="PANTHER" id="PTHR22794">
    <property type="entry name" value="THAP DOMAIN PROTEIN 11"/>
    <property type="match status" value="1"/>
</dbReference>
<dbReference type="PANTHER" id="PTHR22794:SF2">
    <property type="entry name" value="THAP DOMAIN-CONTAINING PROTEIN 11"/>
    <property type="match status" value="1"/>
</dbReference>
<dbReference type="GO" id="GO:0000329">
    <property type="term" value="C:fungal-type vacuole membrane"/>
    <property type="evidence" value="ECO:0007669"/>
    <property type="project" value="TreeGrafter"/>
</dbReference>
<dbReference type="Pfam" id="PF10452">
    <property type="entry name" value="TCO89"/>
    <property type="match status" value="1"/>
</dbReference>
<accession>G3BA77</accession>
<evidence type="ECO:0000313" key="2">
    <source>
        <dbReference type="EMBL" id="EGV61377.1"/>
    </source>
</evidence>
<name>G3BA77_CANTC</name>
<feature type="compositionally biased region" description="Low complexity" evidence="1">
    <location>
        <begin position="143"/>
        <end position="152"/>
    </location>
</feature>
<dbReference type="HOGENOM" id="CLU_1618786_0_0_1"/>
<dbReference type="Proteomes" id="UP000000707">
    <property type="component" value="Unassembled WGS sequence"/>
</dbReference>
<dbReference type="AlphaFoldDB" id="G3BA77"/>